<organism evidence="3 4">
    <name type="scientific">Micrococcus flavus</name>
    <dbReference type="NCBI Taxonomy" id="384602"/>
    <lineage>
        <taxon>Bacteria</taxon>
        <taxon>Bacillati</taxon>
        <taxon>Actinomycetota</taxon>
        <taxon>Actinomycetes</taxon>
        <taxon>Micrococcales</taxon>
        <taxon>Micrococcaceae</taxon>
        <taxon>Micrococcus</taxon>
    </lineage>
</organism>
<evidence type="ECO:0000259" key="1">
    <source>
        <dbReference type="Pfam" id="PF01464"/>
    </source>
</evidence>
<dbReference type="RefSeq" id="WP_135030766.1">
    <property type="nucleotide sequence ID" value="NZ_BMLA01000013.1"/>
</dbReference>
<dbReference type="Pfam" id="PF01464">
    <property type="entry name" value="SLT"/>
    <property type="match status" value="1"/>
</dbReference>
<accession>A0A4Y8WWA7</accession>
<dbReference type="Proteomes" id="UP000560081">
    <property type="component" value="Unassembled WGS sequence"/>
</dbReference>
<evidence type="ECO:0000313" key="4">
    <source>
        <dbReference type="Proteomes" id="UP000560081"/>
    </source>
</evidence>
<comment type="caution">
    <text evidence="3">The sequence shown here is derived from an EMBL/GenBank/DDBJ whole genome shotgun (WGS) entry which is preliminary data.</text>
</comment>
<dbReference type="Gene3D" id="1.10.530.10">
    <property type="match status" value="1"/>
</dbReference>
<dbReference type="Pfam" id="PF01551">
    <property type="entry name" value="Peptidase_M23"/>
    <property type="match status" value="1"/>
</dbReference>
<reference evidence="3 4" key="1">
    <citation type="submission" date="2020-08" db="EMBL/GenBank/DDBJ databases">
        <title>Sequencing the genomes of 1000 actinobacteria strains.</title>
        <authorList>
            <person name="Klenk H.-P."/>
        </authorList>
    </citation>
    <scope>NUCLEOTIDE SEQUENCE [LARGE SCALE GENOMIC DNA]</scope>
    <source>
        <strain evidence="3 4">DSM 19079</strain>
    </source>
</reference>
<dbReference type="InterPro" id="IPR008258">
    <property type="entry name" value="Transglycosylase_SLT_dom_1"/>
</dbReference>
<dbReference type="GO" id="GO:0016787">
    <property type="term" value="F:hydrolase activity"/>
    <property type="evidence" value="ECO:0007669"/>
    <property type="project" value="UniProtKB-KW"/>
</dbReference>
<dbReference type="PANTHER" id="PTHR37423:SF2">
    <property type="entry name" value="MEMBRANE-BOUND LYTIC MUREIN TRANSGLYCOSYLASE C"/>
    <property type="match status" value="1"/>
</dbReference>
<dbReference type="SUPFAM" id="SSF53955">
    <property type="entry name" value="Lysozyme-like"/>
    <property type="match status" value="1"/>
</dbReference>
<dbReference type="InterPro" id="IPR011055">
    <property type="entry name" value="Dup_hybrid_motif"/>
</dbReference>
<dbReference type="CDD" id="cd12797">
    <property type="entry name" value="M23_peptidase"/>
    <property type="match status" value="1"/>
</dbReference>
<gene>
    <name evidence="3" type="ORF">BJ976_002364</name>
</gene>
<protein>
    <submittedName>
        <fullName evidence="3">Murein DD-endopeptidase MepM/ murein hydrolase activator NlpD</fullName>
    </submittedName>
</protein>
<dbReference type="Gene3D" id="2.70.70.10">
    <property type="entry name" value="Glucose Permease (Domain IIA)"/>
    <property type="match status" value="1"/>
</dbReference>
<dbReference type="InterPro" id="IPR023346">
    <property type="entry name" value="Lysozyme-like_dom_sf"/>
</dbReference>
<proteinExistence type="predicted"/>
<dbReference type="EMBL" id="JACHMC010000002">
    <property type="protein sequence ID" value="MBB4883956.1"/>
    <property type="molecule type" value="Genomic_DNA"/>
</dbReference>
<dbReference type="InterPro" id="IPR016047">
    <property type="entry name" value="M23ase_b-sheet_dom"/>
</dbReference>
<evidence type="ECO:0000313" key="3">
    <source>
        <dbReference type="EMBL" id="MBB4883956.1"/>
    </source>
</evidence>
<name>A0A4Y8WWA7_9MICC</name>
<dbReference type="CDD" id="cd00254">
    <property type="entry name" value="LT-like"/>
    <property type="match status" value="1"/>
</dbReference>
<feature type="domain" description="M23ase beta-sheet core" evidence="2">
    <location>
        <begin position="241"/>
        <end position="340"/>
    </location>
</feature>
<keyword evidence="4" id="KW-1185">Reference proteome</keyword>
<dbReference type="SUPFAM" id="SSF51261">
    <property type="entry name" value="Duplicated hybrid motif"/>
    <property type="match status" value="1"/>
</dbReference>
<dbReference type="PANTHER" id="PTHR37423">
    <property type="entry name" value="SOLUBLE LYTIC MUREIN TRANSGLYCOSYLASE-RELATED"/>
    <property type="match status" value="1"/>
</dbReference>
<dbReference type="OrthoDB" id="9815778at2"/>
<dbReference type="AlphaFoldDB" id="A0A4Y8WWA7"/>
<sequence>MDDSKGKVAVAALLLLLFIMLLPLFLLTTAAQEEYDQRATSLAGCMLGADGQVEVPEQYVPHIEKAATVANMPAAVIAAQIWTESRFNPQAVSKSGARGIAQFMPDTWDTYGNGADPFDPIAGIDAQGRYMRDLQKMVAPLVTSDRSRIELALAAYNAGPAAVIAAGGMPAKPETQAYVPQIMRLAQVDFTTGCQDPGGEVIGELGTGKWVNPLPNSYVTSPFGRRSCPPAPAECTGSARNHSGLDLGTSSRAGTVVANADMKIIKVNKNEDAGYEVVGQSLDNPNVRFAFFHCATGSHRVTVGQTVTPGTPLCTEGMNGNASAPHLHFMVIINGTPVDPEPILLAKKVPLRYT</sequence>
<evidence type="ECO:0000259" key="2">
    <source>
        <dbReference type="Pfam" id="PF01551"/>
    </source>
</evidence>
<feature type="domain" description="Transglycosylase SLT" evidence="1">
    <location>
        <begin position="63"/>
        <end position="176"/>
    </location>
</feature>
<keyword evidence="3" id="KW-0378">Hydrolase</keyword>